<accession>A0A934IF88</accession>
<dbReference type="RefSeq" id="WP_198881434.1">
    <property type="nucleotide sequence ID" value="NZ_JAEKJA010000005.1"/>
</dbReference>
<dbReference type="Gene3D" id="3.40.50.20">
    <property type="match status" value="1"/>
</dbReference>
<dbReference type="Pfam" id="PF17930">
    <property type="entry name" value="LpxI_N"/>
    <property type="match status" value="1"/>
</dbReference>
<dbReference type="GO" id="GO:0016787">
    <property type="term" value="F:hydrolase activity"/>
    <property type="evidence" value="ECO:0007669"/>
    <property type="project" value="UniProtKB-KW"/>
</dbReference>
<dbReference type="EC" id="3.6.1.54" evidence="3"/>
<dbReference type="InterPro" id="IPR043167">
    <property type="entry name" value="LpxI_C_sf"/>
</dbReference>
<feature type="domain" description="LpxI C-terminal" evidence="1">
    <location>
        <begin position="137"/>
        <end position="272"/>
    </location>
</feature>
<comment type="caution">
    <text evidence="3">The sequence shown here is derived from an EMBL/GenBank/DDBJ whole genome shotgun (WGS) entry which is preliminary data.</text>
</comment>
<dbReference type="InterPro" id="IPR041255">
    <property type="entry name" value="LpxI_N"/>
</dbReference>
<sequence>MSEPLAIIAGAGALPWEAAQAIAPRRPVIVFAIDKEADAGPADIETHRLGYGQIGRLVKTMEARGCRDLLFLGAIRSRPDYTRILGDIETLKLVPKIVRAAVGGDDSIVRNVLALFEAEGFRIVSVADAVPELLAPVGQLGRHAPDAAHESDIALGAGFLDATAPFDVGQAVVVAETRIVAVEGAEGTDRMLERCAALRAEKRFRARRGAGVLVKRAKRGQDMRADVPVVGAATLRRVLDAGFGGIAVEAGRTIIAERAEMIRMADKARAFVIAR</sequence>
<dbReference type="Gene3D" id="3.40.140.80">
    <property type="match status" value="1"/>
</dbReference>
<dbReference type="AlphaFoldDB" id="A0A934IF88"/>
<evidence type="ECO:0000313" key="3">
    <source>
        <dbReference type="EMBL" id="MBJ3775549.1"/>
    </source>
</evidence>
<dbReference type="InterPro" id="IPR010415">
    <property type="entry name" value="LpxI_C"/>
</dbReference>
<dbReference type="PANTHER" id="PTHR39962">
    <property type="entry name" value="BLL4848 PROTEIN"/>
    <property type="match status" value="1"/>
</dbReference>
<proteinExistence type="predicted"/>
<evidence type="ECO:0000259" key="2">
    <source>
        <dbReference type="Pfam" id="PF17930"/>
    </source>
</evidence>
<dbReference type="Pfam" id="PF06230">
    <property type="entry name" value="LpxI_C"/>
    <property type="match status" value="1"/>
</dbReference>
<reference evidence="3" key="1">
    <citation type="submission" date="2020-12" db="EMBL/GenBank/DDBJ databases">
        <title>Bacterial taxonomy.</title>
        <authorList>
            <person name="Pan X."/>
        </authorList>
    </citation>
    <scope>NUCLEOTIDE SEQUENCE</scope>
    <source>
        <strain evidence="3">B2012</strain>
    </source>
</reference>
<keyword evidence="3" id="KW-0378">Hydrolase</keyword>
<gene>
    <name evidence="3" type="primary">lpxI</name>
    <name evidence="3" type="ORF">JCR33_07635</name>
</gene>
<dbReference type="InterPro" id="IPR053174">
    <property type="entry name" value="LpxI"/>
</dbReference>
<dbReference type="Proteomes" id="UP000609531">
    <property type="component" value="Unassembled WGS sequence"/>
</dbReference>
<organism evidence="3 4">
    <name type="scientific">Acuticoccus mangrovi</name>
    <dbReference type="NCBI Taxonomy" id="2796142"/>
    <lineage>
        <taxon>Bacteria</taxon>
        <taxon>Pseudomonadati</taxon>
        <taxon>Pseudomonadota</taxon>
        <taxon>Alphaproteobacteria</taxon>
        <taxon>Hyphomicrobiales</taxon>
        <taxon>Amorphaceae</taxon>
        <taxon>Acuticoccus</taxon>
    </lineage>
</organism>
<name>A0A934IF88_9HYPH</name>
<feature type="domain" description="LpxI N-terminal" evidence="2">
    <location>
        <begin position="5"/>
        <end position="133"/>
    </location>
</feature>
<dbReference type="PANTHER" id="PTHR39962:SF1">
    <property type="entry name" value="LPXI FAMILY PROTEIN"/>
    <property type="match status" value="1"/>
</dbReference>
<keyword evidence="4" id="KW-1185">Reference proteome</keyword>
<evidence type="ECO:0000313" key="4">
    <source>
        <dbReference type="Proteomes" id="UP000609531"/>
    </source>
</evidence>
<dbReference type="EMBL" id="JAEKJA010000005">
    <property type="protein sequence ID" value="MBJ3775549.1"/>
    <property type="molecule type" value="Genomic_DNA"/>
</dbReference>
<protein>
    <submittedName>
        <fullName evidence="3">UDP-2,3-diacylglucosamine diphosphatase LpxI</fullName>
        <ecNumber evidence="3">3.6.1.54</ecNumber>
    </submittedName>
</protein>
<evidence type="ECO:0000259" key="1">
    <source>
        <dbReference type="Pfam" id="PF06230"/>
    </source>
</evidence>